<feature type="compositionally biased region" description="Basic and acidic residues" evidence="2">
    <location>
        <begin position="99"/>
        <end position="115"/>
    </location>
</feature>
<feature type="region of interest" description="Disordered" evidence="2">
    <location>
        <begin position="1"/>
        <end position="22"/>
    </location>
</feature>
<dbReference type="EMBL" id="JACGCM010002066">
    <property type="protein sequence ID" value="KAF6145411.1"/>
    <property type="molecule type" value="Genomic_DNA"/>
</dbReference>
<feature type="compositionally biased region" description="Polar residues" evidence="2">
    <location>
        <begin position="1"/>
        <end position="15"/>
    </location>
</feature>
<accession>A0A7J7LRX8</accession>
<reference evidence="3 4" key="1">
    <citation type="journal article" date="2020" name="IScience">
        <title>Genome Sequencing of the Endangered Kingdonia uniflora (Circaeasteraceae, Ranunculales) Reveals Potential Mechanisms of Evolutionary Specialization.</title>
        <authorList>
            <person name="Sun Y."/>
            <person name="Deng T."/>
            <person name="Zhang A."/>
            <person name="Moore M.J."/>
            <person name="Landis J.B."/>
            <person name="Lin N."/>
            <person name="Zhang H."/>
            <person name="Zhang X."/>
            <person name="Huang J."/>
            <person name="Zhang X."/>
            <person name="Sun H."/>
            <person name="Wang H."/>
        </authorList>
    </citation>
    <scope>NUCLEOTIDE SEQUENCE [LARGE SCALE GENOMIC DNA]</scope>
    <source>
        <strain evidence="3">TB1705</strain>
        <tissue evidence="3">Leaf</tissue>
    </source>
</reference>
<protein>
    <submittedName>
        <fullName evidence="3">Uncharacterized protein</fullName>
    </submittedName>
</protein>
<gene>
    <name evidence="3" type="ORF">GIB67_029180</name>
</gene>
<comment type="caution">
    <text evidence="3">The sequence shown here is derived from an EMBL/GenBank/DDBJ whole genome shotgun (WGS) entry which is preliminary data.</text>
</comment>
<keyword evidence="1" id="KW-0175">Coiled coil</keyword>
<evidence type="ECO:0000256" key="1">
    <source>
        <dbReference type="SAM" id="Coils"/>
    </source>
</evidence>
<feature type="region of interest" description="Disordered" evidence="2">
    <location>
        <begin position="91"/>
        <end position="124"/>
    </location>
</feature>
<evidence type="ECO:0000313" key="4">
    <source>
        <dbReference type="Proteomes" id="UP000541444"/>
    </source>
</evidence>
<sequence>MDSSFVNKVSTSGRTNEYDNEGEVRLEQFSGFPGQLISYPPGSDAFREFCKAKATVAIPGIGSSAQPNPVKPRKVPQKYLKKRMLKALPASGITGSGEVTKDKRRRVEPSRKSGEKVTGGRSASIDDLKEVEEKARLAVLQREEDTKKIVSCSSCQGDMTRYRGRKKWRQRPILTRWSVEERDRLGRHLMLKGYSEEEVDVIKADTYVEEEDEEEAEALGTVDGLDGVSLQKVLDNQGDDVELPEGGSEKVVREMSLRINNLESGLARERETFKALLSAQAELQVKLDLSRSREDNVLMCNQEFAEQFDRMKEANENREDQYIKAHFRLMKLIQTVFDLTLQVEEKDVKINKGLTELAEVTERAEKLQRQVDTLAMKAEHLQTALPAKDMVFREMQRRYNDLNERVTRLKAELVQAIARVKKTETREHSGGGRTEGNVQKGNTNLRECQHKLDAVLIREKVLEGEIKAKESLVKRKEELLKDLCICGAKIDRGNCLGTMETQLGPRTAESIEQGRAVVACELKARPLDVWGIIADTPSAEWNPL</sequence>
<evidence type="ECO:0000256" key="2">
    <source>
        <dbReference type="SAM" id="MobiDB-lite"/>
    </source>
</evidence>
<organism evidence="3 4">
    <name type="scientific">Kingdonia uniflora</name>
    <dbReference type="NCBI Taxonomy" id="39325"/>
    <lineage>
        <taxon>Eukaryota</taxon>
        <taxon>Viridiplantae</taxon>
        <taxon>Streptophyta</taxon>
        <taxon>Embryophyta</taxon>
        <taxon>Tracheophyta</taxon>
        <taxon>Spermatophyta</taxon>
        <taxon>Magnoliopsida</taxon>
        <taxon>Ranunculales</taxon>
        <taxon>Circaeasteraceae</taxon>
        <taxon>Kingdonia</taxon>
    </lineage>
</organism>
<feature type="coiled-coil region" evidence="1">
    <location>
        <begin position="350"/>
        <end position="426"/>
    </location>
</feature>
<proteinExistence type="predicted"/>
<evidence type="ECO:0000313" key="3">
    <source>
        <dbReference type="EMBL" id="KAF6145411.1"/>
    </source>
</evidence>
<name>A0A7J7LRX8_9MAGN</name>
<dbReference type="AlphaFoldDB" id="A0A7J7LRX8"/>
<dbReference type="Proteomes" id="UP000541444">
    <property type="component" value="Unassembled WGS sequence"/>
</dbReference>
<keyword evidence="4" id="KW-1185">Reference proteome</keyword>